<accession>A0A7K9CPS1</accession>
<dbReference type="Proteomes" id="UP000574528">
    <property type="component" value="Unassembled WGS sequence"/>
</dbReference>
<proteinExistence type="predicted"/>
<organism evidence="1 2">
    <name type="scientific">Psilopogon haemacephalus</name>
    <name type="common">coppersmith barbet</name>
    <dbReference type="NCBI Taxonomy" id="2585815"/>
    <lineage>
        <taxon>Eukaryota</taxon>
        <taxon>Metazoa</taxon>
        <taxon>Chordata</taxon>
        <taxon>Craniata</taxon>
        <taxon>Vertebrata</taxon>
        <taxon>Euteleostomi</taxon>
        <taxon>Archelosauria</taxon>
        <taxon>Archosauria</taxon>
        <taxon>Dinosauria</taxon>
        <taxon>Saurischia</taxon>
        <taxon>Theropoda</taxon>
        <taxon>Coelurosauria</taxon>
        <taxon>Aves</taxon>
        <taxon>Neognathae</taxon>
        <taxon>Neoaves</taxon>
        <taxon>Telluraves</taxon>
        <taxon>Coraciimorphae</taxon>
        <taxon>Piciformes</taxon>
        <taxon>Megalaimidae</taxon>
        <taxon>Psilopogon</taxon>
    </lineage>
</organism>
<feature type="non-terminal residue" evidence="1">
    <location>
        <position position="89"/>
    </location>
</feature>
<dbReference type="Pfam" id="PF15340">
    <property type="entry name" value="COPR5"/>
    <property type="match status" value="1"/>
</dbReference>
<dbReference type="AlphaFoldDB" id="A0A7K9CPS1"/>
<feature type="non-terminal residue" evidence="1">
    <location>
        <position position="1"/>
    </location>
</feature>
<dbReference type="EMBL" id="VWZI01023541">
    <property type="protein sequence ID" value="NXG53660.1"/>
    <property type="molecule type" value="Genomic_DNA"/>
</dbReference>
<name>A0A7K9CPS1_9PICI</name>
<dbReference type="PANTHER" id="PTHR36461:SF1">
    <property type="entry name" value="COORDINATOR OF PRMT5 AND DIFFERENTIATION STIMULATOR"/>
    <property type="match status" value="1"/>
</dbReference>
<gene>
    <name evidence="1" type="primary">Coprs</name>
    <name evidence="1" type="ORF">PSIHAE_R15156</name>
</gene>
<reference evidence="1 2" key="1">
    <citation type="submission" date="2019-09" db="EMBL/GenBank/DDBJ databases">
        <title>Bird 10,000 Genomes (B10K) Project - Family phase.</title>
        <authorList>
            <person name="Zhang G."/>
        </authorList>
    </citation>
    <scope>NUCLEOTIDE SEQUENCE [LARGE SCALE GENOMIC DNA]</scope>
    <source>
        <strain evidence="1">B10K-DU-001-24</strain>
        <tissue evidence="1">Muscle</tissue>
    </source>
</reference>
<dbReference type="PANTHER" id="PTHR36461">
    <property type="entry name" value="COORDINATOR OF PRMT5 AND DIFFERENTIATION STIMULATOR"/>
    <property type="match status" value="1"/>
</dbReference>
<dbReference type="GO" id="GO:0005634">
    <property type="term" value="C:nucleus"/>
    <property type="evidence" value="ECO:0007669"/>
    <property type="project" value="InterPro"/>
</dbReference>
<dbReference type="GO" id="GO:0042393">
    <property type="term" value="F:histone binding"/>
    <property type="evidence" value="ECO:0007669"/>
    <property type="project" value="InterPro"/>
</dbReference>
<dbReference type="OrthoDB" id="9017978at2759"/>
<dbReference type="InterPro" id="IPR029289">
    <property type="entry name" value="COPR5"/>
</dbReference>
<protein>
    <submittedName>
        <fullName evidence="1">COPRS protein</fullName>
    </submittedName>
</protein>
<comment type="caution">
    <text evidence="1">The sequence shown here is derived from an EMBL/GenBank/DDBJ whole genome shotgun (WGS) entry which is preliminary data.</text>
</comment>
<sequence length="89" mass="10132">VSEAENFPVLQTAAVYETEDWDKELEDAECNPYDADDLQCGSFQENDLWASYSWQEDSYYNPGCHHAASLTFTPPVRVTEIGQFDDADE</sequence>
<evidence type="ECO:0000313" key="2">
    <source>
        <dbReference type="Proteomes" id="UP000574528"/>
    </source>
</evidence>
<keyword evidence="2" id="KW-1185">Reference proteome</keyword>
<evidence type="ECO:0000313" key="1">
    <source>
        <dbReference type="EMBL" id="NXG53660.1"/>
    </source>
</evidence>